<dbReference type="InterPro" id="IPR051120">
    <property type="entry name" value="ABC_AA/LPS_Transport"/>
</dbReference>
<evidence type="ECO:0000256" key="1">
    <source>
        <dbReference type="ARBA" id="ARBA00022448"/>
    </source>
</evidence>
<dbReference type="GO" id="GO:0016887">
    <property type="term" value="F:ATP hydrolysis activity"/>
    <property type="evidence" value="ECO:0007669"/>
    <property type="project" value="InterPro"/>
</dbReference>
<evidence type="ECO:0000259" key="4">
    <source>
        <dbReference type="PROSITE" id="PS50893"/>
    </source>
</evidence>
<dbReference type="InterPro" id="IPR003593">
    <property type="entry name" value="AAA+_ATPase"/>
</dbReference>
<dbReference type="FunFam" id="3.40.50.300:FF:000421">
    <property type="entry name" value="Branched-chain amino acid ABC transporter ATP-binding protein"/>
    <property type="match status" value="1"/>
</dbReference>
<dbReference type="Pfam" id="PF00005">
    <property type="entry name" value="ABC_tran"/>
    <property type="match status" value="1"/>
</dbReference>
<dbReference type="STRING" id="337701.SAMN05444398_111138"/>
<dbReference type="SMART" id="SM00382">
    <property type="entry name" value="AAA"/>
    <property type="match status" value="1"/>
</dbReference>
<dbReference type="Pfam" id="PF12399">
    <property type="entry name" value="BCA_ABC_TP_C"/>
    <property type="match status" value="1"/>
</dbReference>
<name>A0A1M7H005_9RHOB</name>
<dbReference type="InterPro" id="IPR032823">
    <property type="entry name" value="BCA_ABC_TP_C"/>
</dbReference>
<evidence type="ECO:0000256" key="2">
    <source>
        <dbReference type="ARBA" id="ARBA00022741"/>
    </source>
</evidence>
<keyword evidence="2" id="KW-0547">Nucleotide-binding</keyword>
<dbReference type="GO" id="GO:0042941">
    <property type="term" value="P:D-alanine transmembrane transport"/>
    <property type="evidence" value="ECO:0007669"/>
    <property type="project" value="TreeGrafter"/>
</dbReference>
<gene>
    <name evidence="5" type="ORF">SAMN05444398_111138</name>
</gene>
<protein>
    <submittedName>
        <fullName evidence="5">Amino acid/amide ABC transporter ATP-binding protein 1, HAAT family</fullName>
    </submittedName>
</protein>
<proteinExistence type="predicted"/>
<organism evidence="5 6">
    <name type="scientific">Roseovarius pacificus</name>
    <dbReference type="NCBI Taxonomy" id="337701"/>
    <lineage>
        <taxon>Bacteria</taxon>
        <taxon>Pseudomonadati</taxon>
        <taxon>Pseudomonadota</taxon>
        <taxon>Alphaproteobacteria</taxon>
        <taxon>Rhodobacterales</taxon>
        <taxon>Roseobacteraceae</taxon>
        <taxon>Roseovarius</taxon>
    </lineage>
</organism>
<dbReference type="GO" id="GO:0005886">
    <property type="term" value="C:plasma membrane"/>
    <property type="evidence" value="ECO:0007669"/>
    <property type="project" value="TreeGrafter"/>
</dbReference>
<dbReference type="PROSITE" id="PS50893">
    <property type="entry name" value="ABC_TRANSPORTER_2"/>
    <property type="match status" value="1"/>
</dbReference>
<evidence type="ECO:0000256" key="3">
    <source>
        <dbReference type="ARBA" id="ARBA00022840"/>
    </source>
</evidence>
<keyword evidence="1" id="KW-0813">Transport</keyword>
<dbReference type="GO" id="GO:0015188">
    <property type="term" value="F:L-isoleucine transmembrane transporter activity"/>
    <property type="evidence" value="ECO:0007669"/>
    <property type="project" value="TreeGrafter"/>
</dbReference>
<dbReference type="CDD" id="cd03219">
    <property type="entry name" value="ABC_Mj1267_LivG_branched"/>
    <property type="match status" value="1"/>
</dbReference>
<dbReference type="PANTHER" id="PTHR45772">
    <property type="entry name" value="CONSERVED COMPONENT OF ABC TRANSPORTER FOR NATURAL AMINO ACIDS-RELATED"/>
    <property type="match status" value="1"/>
</dbReference>
<dbReference type="GO" id="GO:0015808">
    <property type="term" value="P:L-alanine transport"/>
    <property type="evidence" value="ECO:0007669"/>
    <property type="project" value="TreeGrafter"/>
</dbReference>
<dbReference type="GO" id="GO:1903806">
    <property type="term" value="P:L-isoleucine import across plasma membrane"/>
    <property type="evidence" value="ECO:0007669"/>
    <property type="project" value="TreeGrafter"/>
</dbReference>
<dbReference type="OrthoDB" id="9806149at2"/>
<dbReference type="GO" id="GO:0005524">
    <property type="term" value="F:ATP binding"/>
    <property type="evidence" value="ECO:0007669"/>
    <property type="project" value="UniProtKB-KW"/>
</dbReference>
<dbReference type="GO" id="GO:0005304">
    <property type="term" value="F:L-valine transmembrane transporter activity"/>
    <property type="evidence" value="ECO:0007669"/>
    <property type="project" value="TreeGrafter"/>
</dbReference>
<evidence type="ECO:0000313" key="6">
    <source>
        <dbReference type="Proteomes" id="UP000183974"/>
    </source>
</evidence>
<dbReference type="Proteomes" id="UP000183974">
    <property type="component" value="Unassembled WGS sequence"/>
</dbReference>
<dbReference type="Gene3D" id="3.40.50.300">
    <property type="entry name" value="P-loop containing nucleotide triphosphate hydrolases"/>
    <property type="match status" value="1"/>
</dbReference>
<dbReference type="InterPro" id="IPR003439">
    <property type="entry name" value="ABC_transporter-like_ATP-bd"/>
</dbReference>
<dbReference type="AlphaFoldDB" id="A0A1M7H005"/>
<keyword evidence="6" id="KW-1185">Reference proteome</keyword>
<dbReference type="GO" id="GO:1903805">
    <property type="term" value="P:L-valine import across plasma membrane"/>
    <property type="evidence" value="ECO:0007669"/>
    <property type="project" value="TreeGrafter"/>
</dbReference>
<sequence>MSTLLNVKNMSKRFGGLHAIKDMSFSVEEGEVVGLIGPNGAGKTTCFNVVSGTSPASGGSITFEGENLIGKRTCDIVQMGLARTYQATSVFPQSTVLENVVRGAFVRSKDSFLGSLMGTAASQRAQAETKAECLEILKQVGIDHVHGELADSLPYGYQRRLGVAVALASKPKLIMMDEPAAGLNPEESMDMGKLIRGIHESGQASVLIVEHDMRLVMGICDRIIVLDHGELIAAGTPEEIRDNPKVIEAYLGTEAVS</sequence>
<dbReference type="GO" id="GO:0015192">
    <property type="term" value="F:L-phenylalanine transmembrane transporter activity"/>
    <property type="evidence" value="ECO:0007669"/>
    <property type="project" value="TreeGrafter"/>
</dbReference>
<dbReference type="EMBL" id="FRBR01000011">
    <property type="protein sequence ID" value="SHM21479.1"/>
    <property type="molecule type" value="Genomic_DNA"/>
</dbReference>
<feature type="domain" description="ABC transporter" evidence="4">
    <location>
        <begin position="5"/>
        <end position="253"/>
    </location>
</feature>
<reference evidence="5 6" key="1">
    <citation type="submission" date="2016-11" db="EMBL/GenBank/DDBJ databases">
        <authorList>
            <person name="Jaros S."/>
            <person name="Januszkiewicz K."/>
            <person name="Wedrychowicz H."/>
        </authorList>
    </citation>
    <scope>NUCLEOTIDE SEQUENCE [LARGE SCALE GENOMIC DNA]</scope>
    <source>
        <strain evidence="5 6">DSM 29589</strain>
    </source>
</reference>
<dbReference type="SUPFAM" id="SSF52540">
    <property type="entry name" value="P-loop containing nucleoside triphosphate hydrolases"/>
    <property type="match status" value="1"/>
</dbReference>
<accession>A0A1M7H005</accession>
<dbReference type="RefSeq" id="WP_073036059.1">
    <property type="nucleotide sequence ID" value="NZ_BMLR01000012.1"/>
</dbReference>
<keyword evidence="3 5" id="KW-0067">ATP-binding</keyword>
<evidence type="ECO:0000313" key="5">
    <source>
        <dbReference type="EMBL" id="SHM21479.1"/>
    </source>
</evidence>
<dbReference type="InterPro" id="IPR027417">
    <property type="entry name" value="P-loop_NTPase"/>
</dbReference>
<dbReference type="PANTHER" id="PTHR45772:SF7">
    <property type="entry name" value="AMINO ACID ABC TRANSPORTER ATP-BINDING PROTEIN"/>
    <property type="match status" value="1"/>
</dbReference>